<accession>A0A1M5SKT0</accession>
<feature type="domain" description="DUF7033" evidence="1">
    <location>
        <begin position="93"/>
        <end position="181"/>
    </location>
</feature>
<gene>
    <name evidence="2" type="ORF">SAMN05444281_0339</name>
</gene>
<dbReference type="Proteomes" id="UP000184109">
    <property type="component" value="Unassembled WGS sequence"/>
</dbReference>
<protein>
    <recommendedName>
        <fullName evidence="1">DUF7033 domain-containing protein</fullName>
    </recommendedName>
</protein>
<evidence type="ECO:0000313" key="2">
    <source>
        <dbReference type="EMBL" id="SHH38493.1"/>
    </source>
</evidence>
<dbReference type="AlphaFoldDB" id="A0A1M5SKT0"/>
<dbReference type="Pfam" id="PF23019">
    <property type="entry name" value="DUF7033"/>
    <property type="match status" value="1"/>
</dbReference>
<dbReference type="Gene3D" id="3.20.20.370">
    <property type="entry name" value="Glycoside hydrolase/deacetylase"/>
    <property type="match status" value="1"/>
</dbReference>
<evidence type="ECO:0000259" key="1">
    <source>
        <dbReference type="Pfam" id="PF23019"/>
    </source>
</evidence>
<organism evidence="2 3">
    <name type="scientific">Wenyingzhuangia marina</name>
    <dbReference type="NCBI Taxonomy" id="1195760"/>
    <lineage>
        <taxon>Bacteria</taxon>
        <taxon>Pseudomonadati</taxon>
        <taxon>Bacteroidota</taxon>
        <taxon>Flavobacteriia</taxon>
        <taxon>Flavobacteriales</taxon>
        <taxon>Flavobacteriaceae</taxon>
        <taxon>Wenyingzhuangia</taxon>
    </lineage>
</organism>
<dbReference type="EMBL" id="FQXQ01000001">
    <property type="protein sequence ID" value="SHH38493.1"/>
    <property type="molecule type" value="Genomic_DNA"/>
</dbReference>
<name>A0A1M5SKT0_9FLAO</name>
<sequence>MMIIYSEVISSRLIYTLNVLFKYVIGVDYDLTSNQHDFEASVKSKVNYSEKNIDNALQIAPSKLLFEKSIQEQNIQVDWVDELPFFFKTNGEIPYDIFASTFYMVVRYEEYLSFKPDAHGRFSAEKSLAFKQGFLKKPVVNLWAIFLQNKLQEISPNLSFPKKKTSFLNTLDIDIAYAYKAKGSFRFIGGFSKAIIQRNKEEIGLRKSYLTSKKDPFDTYDFIAKKSENINTQYFFLLGDYAEFDKNIHPSKKGLKKLILKLSKQHKIGIHPSYQSNQKLEKVAKEIKRLEKILDDEVTLSRQHFLKMSFPLTYENLINNGIKVDYTMGFASQVGFRAGVCNVFPFYNLEKEEQRPLWIVPFQVMDGTLNQYLKLSPKEGIQEIKSLIEEVNNVNGLFVSLWHNSSLSETDIWKCWRKVYEEMLTLMRN</sequence>
<evidence type="ECO:0000313" key="3">
    <source>
        <dbReference type="Proteomes" id="UP000184109"/>
    </source>
</evidence>
<reference evidence="3" key="1">
    <citation type="submission" date="2016-11" db="EMBL/GenBank/DDBJ databases">
        <authorList>
            <person name="Varghese N."/>
            <person name="Submissions S."/>
        </authorList>
    </citation>
    <scope>NUCLEOTIDE SEQUENCE [LARGE SCALE GENOMIC DNA]</scope>
    <source>
        <strain evidence="3">DSM 100572</strain>
    </source>
</reference>
<keyword evidence="3" id="KW-1185">Reference proteome</keyword>
<dbReference type="InterPro" id="IPR054297">
    <property type="entry name" value="DUF7033"/>
</dbReference>
<dbReference type="CDD" id="cd10931">
    <property type="entry name" value="CE4_u7"/>
    <property type="match status" value="1"/>
</dbReference>
<dbReference type="STRING" id="1195760.SAMN05444281_0339"/>
<dbReference type="RefSeq" id="WP_073117946.1">
    <property type="nucleotide sequence ID" value="NZ_BMEN01000001.1"/>
</dbReference>
<proteinExistence type="predicted"/>